<evidence type="ECO:0000256" key="7">
    <source>
        <dbReference type="ARBA" id="ARBA00023317"/>
    </source>
</evidence>
<dbReference type="EMBL" id="JOKM01000084">
    <property type="protein sequence ID" value="KGB22179.1"/>
    <property type="molecule type" value="Genomic_DNA"/>
</dbReference>
<dbReference type="GO" id="GO:0004739">
    <property type="term" value="F:pyruvate dehydrogenase (acetyl-transferring) activity"/>
    <property type="evidence" value="ECO:0007669"/>
    <property type="project" value="UniProtKB-UniRule"/>
</dbReference>
<dbReference type="SUPFAM" id="SSF52518">
    <property type="entry name" value="Thiamin diphosphate-binding fold (THDP-binding)"/>
    <property type="match status" value="1"/>
</dbReference>
<proteinExistence type="predicted"/>
<evidence type="ECO:0000313" key="12">
    <source>
        <dbReference type="EMBL" id="KGB22179.1"/>
    </source>
</evidence>
<dbReference type="PANTHER" id="PTHR11516">
    <property type="entry name" value="PYRUVATE DEHYDROGENASE E1 COMPONENT, ALPHA SUBUNIT BACTERIAL AND ORGANELLAR"/>
    <property type="match status" value="1"/>
</dbReference>
<protein>
    <recommendedName>
        <fullName evidence="4 10">Pyruvate dehydrogenase E1 component subunit alpha</fullName>
        <ecNumber evidence="3 10">1.2.4.1</ecNumber>
    </recommendedName>
</protein>
<dbReference type="PATRIC" id="fig|104102.7.peg.2502"/>
<sequence length="336" mass="36828">MGTNAKQVGKAGNNGPSLTRDQFLKAYYDMLLIRRFEEKAGQLYGMGLIGGFCHLYIGQEAVVVGIQMSLKDGDKLITSYRDHGQMLVAGMTPRGVMAELTGRSTGYSHGKGGSMHMFSREKNFYGGHGIVGAQVSLGIGLAFANKYRDTDEVSVAYFGDGAANQGQVYESFNLAALLKLPCIFVIENNRYGMGTAVERASASHELYKNGEPWGIPGKRVDGMDVAAVYAAAEEAVKHCHEGKGPYLLEMMTYRYRGHSMSDPAKYRTRDEVDEVRKTRDPIEHVKHILLDSGVTEAELKTMETEIKGIVNDSAEFAQTSPEPDPAELYTDVVLEA</sequence>
<dbReference type="InterPro" id="IPR029061">
    <property type="entry name" value="THDP-binding"/>
</dbReference>
<keyword evidence="13" id="KW-1185">Reference proteome</keyword>
<comment type="subunit">
    <text evidence="2 10">Heterodimer of an alpha and a beta chain.</text>
</comment>
<evidence type="ECO:0000256" key="9">
    <source>
        <dbReference type="ARBA" id="ARBA00051231"/>
    </source>
</evidence>
<comment type="caution">
    <text evidence="12">The sequence shown here is derived from an EMBL/GenBank/DDBJ whole genome shotgun (WGS) entry which is preliminary data.</text>
</comment>
<comment type="cofactor">
    <cofactor evidence="1 10">
        <name>thiamine diphosphate</name>
        <dbReference type="ChEBI" id="CHEBI:58937"/>
    </cofactor>
</comment>
<dbReference type="NCBIfam" id="TIGR03182">
    <property type="entry name" value="PDH_E1_alph_y"/>
    <property type="match status" value="1"/>
</dbReference>
<evidence type="ECO:0000256" key="2">
    <source>
        <dbReference type="ARBA" id="ARBA00011870"/>
    </source>
</evidence>
<dbReference type="GO" id="GO:0006086">
    <property type="term" value="P:pyruvate decarboxylation to acetyl-CoA"/>
    <property type="evidence" value="ECO:0007669"/>
    <property type="project" value="InterPro"/>
</dbReference>
<organism evidence="12 13">
    <name type="scientific">Acetobacter tropicalis</name>
    <dbReference type="NCBI Taxonomy" id="104102"/>
    <lineage>
        <taxon>Bacteria</taxon>
        <taxon>Pseudomonadati</taxon>
        <taxon>Pseudomonadota</taxon>
        <taxon>Alphaproteobacteria</taxon>
        <taxon>Acetobacterales</taxon>
        <taxon>Acetobacteraceae</taxon>
        <taxon>Acetobacter</taxon>
    </lineage>
</organism>
<dbReference type="STRING" id="104102.AtDm6_2531"/>
<dbReference type="InterPro" id="IPR050642">
    <property type="entry name" value="PDH_E1_Alpha_Subunit"/>
</dbReference>
<keyword evidence="7 10" id="KW-0670">Pyruvate</keyword>
<dbReference type="GeneID" id="89478415"/>
<dbReference type="Gene3D" id="3.40.50.970">
    <property type="match status" value="1"/>
</dbReference>
<evidence type="ECO:0000256" key="4">
    <source>
        <dbReference type="ARBA" id="ARBA00014159"/>
    </source>
</evidence>
<reference evidence="12 13" key="1">
    <citation type="submission" date="2014-06" db="EMBL/GenBank/DDBJ databases">
        <title>Functional and comparative genomic analyses of the Drosophila gut microbiota identify candidate symbiosis factors.</title>
        <authorList>
            <person name="Newell P.D."/>
            <person name="Chaston J.M."/>
            <person name="Douglas A.E."/>
        </authorList>
    </citation>
    <scope>NUCLEOTIDE SEQUENCE [LARGE SCALE GENOMIC DNA]</scope>
    <source>
        <strain evidence="12 13">DmCS_006</strain>
    </source>
</reference>
<comment type="function">
    <text evidence="8">The pyruvate dehydrogenase complex catalyzes the overall conversion of pyruvate to acetyl-CoA and CO(2). It contains multiple copies of three enzymatic components: pyruvate dehydrogenase (E1), dihydrolipoamide acetyltransferase (E2) and lipoamide dehydrogenase (E3).</text>
</comment>
<dbReference type="CDD" id="cd02000">
    <property type="entry name" value="TPP_E1_PDC_ADC_BCADC"/>
    <property type="match status" value="1"/>
</dbReference>
<dbReference type="AlphaFoldDB" id="A0A094YNI9"/>
<evidence type="ECO:0000256" key="8">
    <source>
        <dbReference type="ARBA" id="ARBA00025211"/>
    </source>
</evidence>
<gene>
    <name evidence="10" type="primary">pdhA</name>
    <name evidence="12" type="ORF">AtDm6_2531</name>
</gene>
<dbReference type="EC" id="1.2.4.1" evidence="3 10"/>
<dbReference type="InterPro" id="IPR001017">
    <property type="entry name" value="DH_E1"/>
</dbReference>
<keyword evidence="5 10" id="KW-0560">Oxidoreductase</keyword>
<evidence type="ECO:0000256" key="10">
    <source>
        <dbReference type="RuleBase" id="RU361139"/>
    </source>
</evidence>
<evidence type="ECO:0000313" key="13">
    <source>
        <dbReference type="Proteomes" id="UP000029448"/>
    </source>
</evidence>
<evidence type="ECO:0000256" key="6">
    <source>
        <dbReference type="ARBA" id="ARBA00023052"/>
    </source>
</evidence>
<evidence type="ECO:0000256" key="5">
    <source>
        <dbReference type="ARBA" id="ARBA00023002"/>
    </source>
</evidence>
<dbReference type="Proteomes" id="UP000029448">
    <property type="component" value="Unassembled WGS sequence"/>
</dbReference>
<comment type="catalytic activity">
    <reaction evidence="9 10">
        <text>N(6)-[(R)-lipoyl]-L-lysyl-[protein] + pyruvate + H(+) = N(6)-[(R)-S(8)-acetyldihydrolipoyl]-L-lysyl-[protein] + CO2</text>
        <dbReference type="Rhea" id="RHEA:19189"/>
        <dbReference type="Rhea" id="RHEA-COMP:10474"/>
        <dbReference type="Rhea" id="RHEA-COMP:10478"/>
        <dbReference type="ChEBI" id="CHEBI:15361"/>
        <dbReference type="ChEBI" id="CHEBI:15378"/>
        <dbReference type="ChEBI" id="CHEBI:16526"/>
        <dbReference type="ChEBI" id="CHEBI:83099"/>
        <dbReference type="ChEBI" id="CHEBI:83111"/>
        <dbReference type="EC" id="1.2.4.1"/>
    </reaction>
</comment>
<feature type="domain" description="Dehydrogenase E1 component" evidence="11">
    <location>
        <begin position="28"/>
        <end position="325"/>
    </location>
</feature>
<dbReference type="PANTHER" id="PTHR11516:SF60">
    <property type="entry name" value="PYRUVATE DEHYDROGENASE E1 COMPONENT SUBUNIT ALPHA"/>
    <property type="match status" value="1"/>
</dbReference>
<accession>A0A094YNI9</accession>
<dbReference type="Pfam" id="PF00676">
    <property type="entry name" value="E1_dh"/>
    <property type="match status" value="1"/>
</dbReference>
<dbReference type="FunFam" id="3.40.50.970:FF:000013">
    <property type="entry name" value="Pyruvate dehydrogenase E1 component subunit alpha"/>
    <property type="match status" value="1"/>
</dbReference>
<name>A0A094YNI9_9PROT</name>
<evidence type="ECO:0000256" key="3">
    <source>
        <dbReference type="ARBA" id="ARBA00012281"/>
    </source>
</evidence>
<dbReference type="InterPro" id="IPR017597">
    <property type="entry name" value="Pyrv_DH_E1_asu_subgrp-y"/>
</dbReference>
<dbReference type="RefSeq" id="WP_035381212.1">
    <property type="nucleotide sequence ID" value="NZ_JACAOJ010000069.1"/>
</dbReference>
<evidence type="ECO:0000259" key="11">
    <source>
        <dbReference type="Pfam" id="PF00676"/>
    </source>
</evidence>
<evidence type="ECO:0000256" key="1">
    <source>
        <dbReference type="ARBA" id="ARBA00001964"/>
    </source>
</evidence>
<keyword evidence="6 10" id="KW-0786">Thiamine pyrophosphate</keyword>